<protein>
    <submittedName>
        <fullName evidence="3">Unannotated protein</fullName>
    </submittedName>
</protein>
<dbReference type="GO" id="GO:0005886">
    <property type="term" value="C:plasma membrane"/>
    <property type="evidence" value="ECO:0007669"/>
    <property type="project" value="TreeGrafter"/>
</dbReference>
<keyword evidence="1" id="KW-1133">Transmembrane helix</keyword>
<gene>
    <name evidence="3" type="ORF">UFOPK1826_00687</name>
</gene>
<dbReference type="InterPro" id="IPR003848">
    <property type="entry name" value="DUF218"/>
</dbReference>
<dbReference type="InterPro" id="IPR014729">
    <property type="entry name" value="Rossmann-like_a/b/a_fold"/>
</dbReference>
<dbReference type="InterPro" id="IPR051599">
    <property type="entry name" value="Cell_Envelope_Assoc"/>
</dbReference>
<dbReference type="PANTHER" id="PTHR30336:SF4">
    <property type="entry name" value="ENVELOPE BIOGENESIS FACTOR ELYC"/>
    <property type="match status" value="1"/>
</dbReference>
<dbReference type="AlphaFoldDB" id="A0A6J6GJ66"/>
<organism evidence="3">
    <name type="scientific">freshwater metagenome</name>
    <dbReference type="NCBI Taxonomy" id="449393"/>
    <lineage>
        <taxon>unclassified sequences</taxon>
        <taxon>metagenomes</taxon>
        <taxon>ecological metagenomes</taxon>
    </lineage>
</organism>
<feature type="transmembrane region" description="Helical" evidence="1">
    <location>
        <begin position="34"/>
        <end position="55"/>
    </location>
</feature>
<feature type="transmembrane region" description="Helical" evidence="1">
    <location>
        <begin position="6"/>
        <end position="22"/>
    </location>
</feature>
<feature type="domain" description="DUF218" evidence="2">
    <location>
        <begin position="73"/>
        <end position="238"/>
    </location>
</feature>
<dbReference type="Pfam" id="PF02698">
    <property type="entry name" value="DUF218"/>
    <property type="match status" value="1"/>
</dbReference>
<dbReference type="EMBL" id="CAEZUN010000070">
    <property type="protein sequence ID" value="CAB4601372.1"/>
    <property type="molecule type" value="Genomic_DNA"/>
</dbReference>
<evidence type="ECO:0000256" key="1">
    <source>
        <dbReference type="SAM" id="Phobius"/>
    </source>
</evidence>
<evidence type="ECO:0000313" key="3">
    <source>
        <dbReference type="EMBL" id="CAB4601372.1"/>
    </source>
</evidence>
<reference evidence="3" key="1">
    <citation type="submission" date="2020-05" db="EMBL/GenBank/DDBJ databases">
        <authorList>
            <person name="Chiriac C."/>
            <person name="Salcher M."/>
            <person name="Ghai R."/>
            <person name="Kavagutti S V."/>
        </authorList>
    </citation>
    <scope>NUCLEOTIDE SEQUENCE</scope>
</reference>
<dbReference type="CDD" id="cd06259">
    <property type="entry name" value="YdcF-like"/>
    <property type="match status" value="1"/>
</dbReference>
<dbReference type="GO" id="GO:0000270">
    <property type="term" value="P:peptidoglycan metabolic process"/>
    <property type="evidence" value="ECO:0007669"/>
    <property type="project" value="TreeGrafter"/>
</dbReference>
<dbReference type="Gene3D" id="3.40.50.620">
    <property type="entry name" value="HUPs"/>
    <property type="match status" value="1"/>
</dbReference>
<proteinExistence type="predicted"/>
<dbReference type="GO" id="GO:0043164">
    <property type="term" value="P:Gram-negative-bacterium-type cell wall biogenesis"/>
    <property type="evidence" value="ECO:0007669"/>
    <property type="project" value="TreeGrafter"/>
</dbReference>
<dbReference type="PANTHER" id="PTHR30336">
    <property type="entry name" value="INNER MEMBRANE PROTEIN, PROBABLE PERMEASE"/>
    <property type="match status" value="1"/>
</dbReference>
<name>A0A6J6GJ66_9ZZZZ</name>
<sequence>MRALIDPLWLLIVVLVAAIFVKSKNPKFNRVVKLLARISIASLVFLSTSFATSIFDSLLNTEQTVKSDWSPEFISVLGGGYEVGTTPPEDFLGTESIRRVNAASVLWRKYPRAMVVFSGQEPGTEGERPPTRHGELAAERAVSLGLAESRIIIESTSFNTQGHAIQAKTLTGIKSDTPIAIVTSNFHLRRSLREFQRYFSDVSSFGTEDQVFGFSLFSFVPFTSSLDDNTYRIKEFVGIIVYQLTS</sequence>
<keyword evidence="1" id="KW-0812">Transmembrane</keyword>
<keyword evidence="1" id="KW-0472">Membrane</keyword>
<evidence type="ECO:0000259" key="2">
    <source>
        <dbReference type="Pfam" id="PF02698"/>
    </source>
</evidence>
<accession>A0A6J6GJ66</accession>